<keyword evidence="12" id="KW-0670">Pyruvate</keyword>
<feature type="active site" description="Proton donor" evidence="12">
    <location>
        <position position="117"/>
    </location>
</feature>
<dbReference type="PANTHER" id="PTHR43783:SF1">
    <property type="entry name" value="UDP-N-ACETYLGLUCOSAMINE 1-CARBOXYVINYLTRANSFERASE"/>
    <property type="match status" value="1"/>
</dbReference>
<comment type="caution">
    <text evidence="12">Lacks conserved residue(s) required for the propagation of feature annotation.</text>
</comment>
<organism evidence="14 15">
    <name type="scientific">Candidatus Gottesmanbacteria bacterium GW2011_GWA2_43_14</name>
    <dbReference type="NCBI Taxonomy" id="1618443"/>
    <lineage>
        <taxon>Bacteria</taxon>
        <taxon>Candidatus Gottesmaniibacteriota</taxon>
    </lineage>
</organism>
<evidence type="ECO:0000256" key="5">
    <source>
        <dbReference type="ARBA" id="ARBA00022679"/>
    </source>
</evidence>
<dbReference type="Pfam" id="PF00275">
    <property type="entry name" value="EPSP_synthase"/>
    <property type="match status" value="1"/>
</dbReference>
<evidence type="ECO:0000256" key="4">
    <source>
        <dbReference type="ARBA" id="ARBA00022618"/>
    </source>
</evidence>
<evidence type="ECO:0000313" key="14">
    <source>
        <dbReference type="EMBL" id="KKS98572.1"/>
    </source>
</evidence>
<gene>
    <name evidence="12" type="primary">murA</name>
    <name evidence="14" type="ORF">UV73_C0001G0093</name>
</gene>
<dbReference type="GO" id="GO:0005737">
    <property type="term" value="C:cytoplasm"/>
    <property type="evidence" value="ECO:0007669"/>
    <property type="project" value="UniProtKB-SubCell"/>
</dbReference>
<accession>A0A0G1DLW7</accession>
<evidence type="ECO:0000256" key="1">
    <source>
        <dbReference type="ARBA" id="ARBA00004496"/>
    </source>
</evidence>
<dbReference type="Proteomes" id="UP000034894">
    <property type="component" value="Unassembled WGS sequence"/>
</dbReference>
<dbReference type="InterPro" id="IPR001986">
    <property type="entry name" value="Enolpyruvate_Tfrase_dom"/>
</dbReference>
<evidence type="ECO:0000256" key="8">
    <source>
        <dbReference type="ARBA" id="ARBA00023306"/>
    </source>
</evidence>
<feature type="binding site" evidence="12">
    <location>
        <position position="93"/>
    </location>
    <ligand>
        <name>UDP-N-acetyl-alpha-D-glucosamine</name>
        <dbReference type="ChEBI" id="CHEBI:57705"/>
    </ligand>
</feature>
<dbReference type="InterPro" id="IPR050068">
    <property type="entry name" value="MurA_subfamily"/>
</dbReference>
<reference evidence="14 15" key="1">
    <citation type="journal article" date="2015" name="Nature">
        <title>rRNA introns, odd ribosomes, and small enigmatic genomes across a large radiation of phyla.</title>
        <authorList>
            <person name="Brown C.T."/>
            <person name="Hug L.A."/>
            <person name="Thomas B.C."/>
            <person name="Sharon I."/>
            <person name="Castelle C.J."/>
            <person name="Singh A."/>
            <person name="Wilkins M.J."/>
            <person name="Williams K.H."/>
            <person name="Banfield J.F."/>
        </authorList>
    </citation>
    <scope>NUCLEOTIDE SEQUENCE [LARGE SCALE GENOMIC DNA]</scope>
</reference>
<dbReference type="PATRIC" id="fig|1618443.3.peg.93"/>
<dbReference type="EC" id="2.5.1.7" evidence="12"/>
<dbReference type="InterPro" id="IPR005750">
    <property type="entry name" value="UDP_GlcNAc_COvinyl_MurA"/>
</dbReference>
<comment type="caution">
    <text evidence="14">The sequence shown here is derived from an EMBL/GenBank/DDBJ whole genome shotgun (WGS) entry which is preliminary data.</text>
</comment>
<dbReference type="GO" id="GO:0008760">
    <property type="term" value="F:UDP-N-acetylglucosamine 1-carboxyvinyltransferase activity"/>
    <property type="evidence" value="ECO:0007669"/>
    <property type="project" value="UniProtKB-UniRule"/>
</dbReference>
<keyword evidence="7 12" id="KW-0573">Peptidoglycan synthesis</keyword>
<dbReference type="InterPro" id="IPR036968">
    <property type="entry name" value="Enolpyruvate_Tfrase_sf"/>
</dbReference>
<feature type="binding site" evidence="12">
    <location>
        <position position="307"/>
    </location>
    <ligand>
        <name>UDP-N-acetyl-alpha-D-glucosamine</name>
        <dbReference type="ChEBI" id="CHEBI:57705"/>
    </ligand>
</feature>
<name>A0A0G1DLW7_9BACT</name>
<dbReference type="GO" id="GO:0019277">
    <property type="term" value="P:UDP-N-acetylgalactosamine biosynthetic process"/>
    <property type="evidence" value="ECO:0007669"/>
    <property type="project" value="InterPro"/>
</dbReference>
<keyword evidence="8 12" id="KW-0131">Cell cycle</keyword>
<dbReference type="HAMAP" id="MF_00111">
    <property type="entry name" value="MurA"/>
    <property type="match status" value="1"/>
</dbReference>
<dbReference type="AlphaFoldDB" id="A0A0G1DLW7"/>
<dbReference type="InterPro" id="IPR013792">
    <property type="entry name" value="RNA3'P_cycl/enolpyr_Trfase_a/b"/>
</dbReference>
<proteinExistence type="inferred from homology"/>
<dbReference type="GO" id="GO:0009252">
    <property type="term" value="P:peptidoglycan biosynthetic process"/>
    <property type="evidence" value="ECO:0007669"/>
    <property type="project" value="UniProtKB-UniRule"/>
</dbReference>
<evidence type="ECO:0000256" key="7">
    <source>
        <dbReference type="ARBA" id="ARBA00022984"/>
    </source>
</evidence>
<dbReference type="UniPathway" id="UPA00219"/>
<feature type="domain" description="Enolpyruvate transferase" evidence="13">
    <location>
        <begin position="7"/>
        <end position="426"/>
    </location>
</feature>
<dbReference type="GO" id="GO:0071555">
    <property type="term" value="P:cell wall organization"/>
    <property type="evidence" value="ECO:0007669"/>
    <property type="project" value="UniProtKB-KW"/>
</dbReference>
<evidence type="ECO:0000256" key="6">
    <source>
        <dbReference type="ARBA" id="ARBA00022960"/>
    </source>
</evidence>
<evidence type="ECO:0000313" key="15">
    <source>
        <dbReference type="Proteomes" id="UP000034894"/>
    </source>
</evidence>
<evidence type="ECO:0000256" key="12">
    <source>
        <dbReference type="HAMAP-Rule" id="MF_00111"/>
    </source>
</evidence>
<evidence type="ECO:0000256" key="2">
    <source>
        <dbReference type="ARBA" id="ARBA00004752"/>
    </source>
</evidence>
<dbReference type="GO" id="GO:0051301">
    <property type="term" value="P:cell division"/>
    <property type="evidence" value="ECO:0007669"/>
    <property type="project" value="UniProtKB-KW"/>
</dbReference>
<evidence type="ECO:0000256" key="9">
    <source>
        <dbReference type="ARBA" id="ARBA00023316"/>
    </source>
</evidence>
<dbReference type="STRING" id="1618443.UV73_C0001G0093"/>
<dbReference type="EMBL" id="LCFP01000001">
    <property type="protein sequence ID" value="KKS98572.1"/>
    <property type="molecule type" value="Genomic_DNA"/>
</dbReference>
<feature type="binding site" evidence="12">
    <location>
        <begin position="22"/>
        <end position="23"/>
    </location>
    <ligand>
        <name>phosphoenolpyruvate</name>
        <dbReference type="ChEBI" id="CHEBI:58702"/>
    </ligand>
</feature>
<comment type="pathway">
    <text evidence="2 12">Cell wall biogenesis; peptidoglycan biosynthesis.</text>
</comment>
<comment type="subcellular location">
    <subcellularLocation>
        <location evidence="1 12">Cytoplasm</location>
    </subcellularLocation>
</comment>
<keyword evidence="6 12" id="KW-0133">Cell shape</keyword>
<keyword evidence="5 12" id="KW-0808">Transferase</keyword>
<evidence type="ECO:0000256" key="11">
    <source>
        <dbReference type="ARBA" id="ARBA00047527"/>
    </source>
</evidence>
<dbReference type="CDD" id="cd01555">
    <property type="entry name" value="UdpNAET"/>
    <property type="match status" value="1"/>
</dbReference>
<dbReference type="Gene3D" id="3.65.10.10">
    <property type="entry name" value="Enolpyruvate transferase domain"/>
    <property type="match status" value="2"/>
</dbReference>
<evidence type="ECO:0000256" key="10">
    <source>
        <dbReference type="ARBA" id="ARBA00038367"/>
    </source>
</evidence>
<dbReference type="PANTHER" id="PTHR43783">
    <property type="entry name" value="UDP-N-ACETYLGLUCOSAMINE 1-CARBOXYVINYLTRANSFERASE"/>
    <property type="match status" value="1"/>
</dbReference>
<keyword evidence="9 12" id="KW-0961">Cell wall biogenesis/degradation</keyword>
<comment type="function">
    <text evidence="12">Cell wall formation. Adds enolpyruvyl to UDP-N-acetylglucosamine.</text>
</comment>
<feature type="modified residue" description="2-(S-cysteinyl)pyruvic acid O-phosphothioketal" evidence="12">
    <location>
        <position position="117"/>
    </location>
</feature>
<protein>
    <recommendedName>
        <fullName evidence="12">UDP-N-acetylglucosamine 1-carboxyvinyltransferase</fullName>
        <ecNumber evidence="12">2.5.1.7</ecNumber>
    </recommendedName>
    <alternativeName>
        <fullName evidence="12">Enoylpyruvate transferase</fullName>
    </alternativeName>
    <alternativeName>
        <fullName evidence="12">UDP-N-acetylglucosamine enolpyruvyl transferase</fullName>
        <shortName evidence="12">EPT</shortName>
    </alternativeName>
</protein>
<keyword evidence="3 12" id="KW-0963">Cytoplasm</keyword>
<dbReference type="NCBIfam" id="TIGR01072">
    <property type="entry name" value="murA"/>
    <property type="match status" value="1"/>
</dbReference>
<evidence type="ECO:0000256" key="3">
    <source>
        <dbReference type="ARBA" id="ARBA00022490"/>
    </source>
</evidence>
<comment type="catalytic activity">
    <reaction evidence="11 12">
        <text>phosphoenolpyruvate + UDP-N-acetyl-alpha-D-glucosamine = UDP-N-acetyl-3-O-(1-carboxyvinyl)-alpha-D-glucosamine + phosphate</text>
        <dbReference type="Rhea" id="RHEA:18681"/>
        <dbReference type="ChEBI" id="CHEBI:43474"/>
        <dbReference type="ChEBI" id="CHEBI:57705"/>
        <dbReference type="ChEBI" id="CHEBI:58702"/>
        <dbReference type="ChEBI" id="CHEBI:68483"/>
        <dbReference type="EC" id="2.5.1.7"/>
    </reaction>
</comment>
<dbReference type="GO" id="GO:0008360">
    <property type="term" value="P:regulation of cell shape"/>
    <property type="evidence" value="ECO:0007669"/>
    <property type="project" value="UniProtKB-KW"/>
</dbReference>
<sequence length="444" mass="48831">MQFLKIKEGSKLKGEITVSGAKNVAMKVVLAGLLTDKSVEIGNIPQITSVEGTAELVRCLGVKVTSKPDHTLKIEGGSLNSHTVPLAMGGLFRTATMVMGPLLARFGKAVVPNPGGCRLGKRPVDWHIKGLSKMGASIKYDEGFFYATAHRLKGTRFKFDKNTHTGTETMMLAAVLADGETVIENAAMEPEIDDLMKLLNSMGARIKRTESKTIVVYGVKKMTGAKFDIMPDRNEAVTFAVGAVATGGDLVIRGARKKELSTFLGKLAEIGAGFEIKDDETIRFYRPRKKIKASRVTTSPHPGFMTDWQAPWAILMTQADGISTIHETVFEDRFSYVSELLKMGADIEGFSPKVRNPKKFYNFNWSDRKVNTYQAIRIRGGSYLHEAFLEMTDLRAGATLILAALLATGESIIYGIDHVDRGYENIDLRLKKIGADIERMEDNT</sequence>
<comment type="similarity">
    <text evidence="10 12">Belongs to the EPSP synthase family. MurA subfamily.</text>
</comment>
<dbReference type="NCBIfam" id="NF006873">
    <property type="entry name" value="PRK09369.1"/>
    <property type="match status" value="1"/>
</dbReference>
<feature type="binding site" evidence="12">
    <location>
        <position position="329"/>
    </location>
    <ligand>
        <name>UDP-N-acetyl-alpha-D-glucosamine</name>
        <dbReference type="ChEBI" id="CHEBI:57705"/>
    </ligand>
</feature>
<keyword evidence="4 12" id="KW-0132">Cell division</keyword>
<evidence type="ECO:0000259" key="13">
    <source>
        <dbReference type="Pfam" id="PF00275"/>
    </source>
</evidence>
<dbReference type="SUPFAM" id="SSF55205">
    <property type="entry name" value="EPT/RTPC-like"/>
    <property type="match status" value="1"/>
</dbReference>